<evidence type="ECO:0000256" key="1">
    <source>
        <dbReference type="SAM" id="MobiDB-lite"/>
    </source>
</evidence>
<dbReference type="Proteomes" id="UP001240236">
    <property type="component" value="Unassembled WGS sequence"/>
</dbReference>
<keyword evidence="3" id="KW-1185">Reference proteome</keyword>
<name>A0AAE3W216_9ACTN</name>
<accession>A0AAE3W216</accession>
<feature type="region of interest" description="Disordered" evidence="1">
    <location>
        <begin position="1"/>
        <end position="66"/>
    </location>
</feature>
<organism evidence="2 3">
    <name type="scientific">Catenuloplanes indicus</name>
    <dbReference type="NCBI Taxonomy" id="137267"/>
    <lineage>
        <taxon>Bacteria</taxon>
        <taxon>Bacillati</taxon>
        <taxon>Actinomycetota</taxon>
        <taxon>Actinomycetes</taxon>
        <taxon>Micromonosporales</taxon>
        <taxon>Micromonosporaceae</taxon>
        <taxon>Catenuloplanes</taxon>
    </lineage>
</organism>
<protein>
    <submittedName>
        <fullName evidence="2">Uncharacterized protein</fullName>
    </submittedName>
</protein>
<gene>
    <name evidence="2" type="ORF">J2S42_004570</name>
</gene>
<dbReference type="EMBL" id="JAUSUZ010000001">
    <property type="protein sequence ID" value="MDQ0367901.1"/>
    <property type="molecule type" value="Genomic_DNA"/>
</dbReference>
<comment type="caution">
    <text evidence="2">The sequence shown here is derived from an EMBL/GenBank/DDBJ whole genome shotgun (WGS) entry which is preliminary data.</text>
</comment>
<reference evidence="2 3" key="1">
    <citation type="submission" date="2023-07" db="EMBL/GenBank/DDBJ databases">
        <title>Sequencing the genomes of 1000 actinobacteria strains.</title>
        <authorList>
            <person name="Klenk H.-P."/>
        </authorList>
    </citation>
    <scope>NUCLEOTIDE SEQUENCE [LARGE SCALE GENOMIC DNA]</scope>
    <source>
        <strain evidence="2 3">DSM 44709</strain>
    </source>
</reference>
<proteinExistence type="predicted"/>
<evidence type="ECO:0000313" key="2">
    <source>
        <dbReference type="EMBL" id="MDQ0367901.1"/>
    </source>
</evidence>
<dbReference type="RefSeq" id="WP_307242238.1">
    <property type="nucleotide sequence ID" value="NZ_JAUSUZ010000001.1"/>
</dbReference>
<sequence length="66" mass="7300">MTYPEDLVLRDREAPEADVAEQARAVHEDDPAESFAPGGFPPGDEVNEADAAEQAREVQQPDDDYR</sequence>
<evidence type="ECO:0000313" key="3">
    <source>
        <dbReference type="Proteomes" id="UP001240236"/>
    </source>
</evidence>
<dbReference type="AlphaFoldDB" id="A0AAE3W216"/>